<dbReference type="KEGG" id="agv:OJF2_27200"/>
<dbReference type="EC" id="3.2.1.180" evidence="6"/>
<sequence>MIGNGRAHRTTNRNLPENPTMTDSSPADVDDLTPRLQRAYDLAARKVRGTIERHPDFFPIYTDGGKWHHRGELWTDWCGGFHAGTMWLLAGHTGDPWWRAQAEHYSRLLEHRQHDRDVHDLGFIFLSTYLPWYRLTGDESLRRVLITAGRTLAMRFNPEGKYLRSFVAPESLFIDIMMNVPIIFLAAAETNDRALHNLAVAHCRTTERYLVRPDGSTAHEGIFDPETGRFLRESTHQGLRPDSAWTRGLAWSLYGFTKVYAYTKDPADLAVARRNAEYYLARAPRSLVPPWDFDVPDGPDRIDDSSAAAIAASGLWDLAEATRPEDPDGADSYRAASLAILDSLCTDRYLSSNDPGWEGILKHGVYHFHKKLGVDESVMWGEFFFLEAVDKALHATGPRGGA</sequence>
<feature type="compositionally biased region" description="Basic residues" evidence="5">
    <location>
        <begin position="1"/>
        <end position="11"/>
    </location>
</feature>
<feature type="active site" description="Proton donor" evidence="3">
    <location>
        <position position="175"/>
    </location>
</feature>
<evidence type="ECO:0000313" key="6">
    <source>
        <dbReference type="EMBL" id="QEH34185.1"/>
    </source>
</evidence>
<organism evidence="6 7">
    <name type="scientific">Aquisphaera giovannonii</name>
    <dbReference type="NCBI Taxonomy" id="406548"/>
    <lineage>
        <taxon>Bacteria</taxon>
        <taxon>Pseudomonadati</taxon>
        <taxon>Planctomycetota</taxon>
        <taxon>Planctomycetia</taxon>
        <taxon>Isosphaerales</taxon>
        <taxon>Isosphaeraceae</taxon>
        <taxon>Aquisphaera</taxon>
    </lineage>
</organism>
<feature type="binding site" evidence="4">
    <location>
        <position position="247"/>
    </location>
    <ligand>
        <name>substrate</name>
    </ligand>
</feature>
<keyword evidence="7" id="KW-1185">Reference proteome</keyword>
<dbReference type="SUPFAM" id="SSF48208">
    <property type="entry name" value="Six-hairpin glycosidases"/>
    <property type="match status" value="1"/>
</dbReference>
<evidence type="ECO:0000256" key="4">
    <source>
        <dbReference type="PIRSR" id="PIRSR610905-2"/>
    </source>
</evidence>
<dbReference type="InterPro" id="IPR052369">
    <property type="entry name" value="UG_Glycosaminoglycan_Hydrolase"/>
</dbReference>
<feature type="binding site" evidence="4">
    <location>
        <position position="175"/>
    </location>
    <ligand>
        <name>substrate</name>
    </ligand>
</feature>
<accession>A0A5B9W2E1</accession>
<evidence type="ECO:0000256" key="2">
    <source>
        <dbReference type="ARBA" id="ARBA00038358"/>
    </source>
</evidence>
<feature type="binding site" evidence="4">
    <location>
        <position position="251"/>
    </location>
    <ligand>
        <name>substrate</name>
    </ligand>
</feature>
<dbReference type="GO" id="GO:0052757">
    <property type="term" value="F:chondroitin hydrolase activity"/>
    <property type="evidence" value="ECO:0007669"/>
    <property type="project" value="TreeGrafter"/>
</dbReference>
<dbReference type="Proteomes" id="UP000324233">
    <property type="component" value="Chromosome"/>
</dbReference>
<feature type="region of interest" description="Disordered" evidence="5">
    <location>
        <begin position="1"/>
        <end position="31"/>
    </location>
</feature>
<feature type="binding site" evidence="4">
    <location>
        <position position="120"/>
    </location>
    <ligand>
        <name>substrate</name>
    </ligand>
</feature>
<keyword evidence="6" id="KW-0326">Glycosidase</keyword>
<dbReference type="GO" id="GO:0102212">
    <property type="term" value="F:unsaturated chondroitin disaccharide hydrolase activity"/>
    <property type="evidence" value="ECO:0007669"/>
    <property type="project" value="UniProtKB-EC"/>
</dbReference>
<evidence type="ECO:0000313" key="7">
    <source>
        <dbReference type="Proteomes" id="UP000324233"/>
    </source>
</evidence>
<gene>
    <name evidence="6" type="primary">ugl</name>
    <name evidence="6" type="ORF">OJF2_27200</name>
</gene>
<keyword evidence="1 6" id="KW-0378">Hydrolase</keyword>
<dbReference type="EMBL" id="CP042997">
    <property type="protein sequence ID" value="QEH34185.1"/>
    <property type="molecule type" value="Genomic_DNA"/>
</dbReference>
<reference evidence="6 7" key="1">
    <citation type="submission" date="2019-08" db="EMBL/GenBank/DDBJ databases">
        <title>Deep-cultivation of Planctomycetes and their phenomic and genomic characterization uncovers novel biology.</title>
        <authorList>
            <person name="Wiegand S."/>
            <person name="Jogler M."/>
            <person name="Boedeker C."/>
            <person name="Pinto D."/>
            <person name="Vollmers J."/>
            <person name="Rivas-Marin E."/>
            <person name="Kohn T."/>
            <person name="Peeters S.H."/>
            <person name="Heuer A."/>
            <person name="Rast P."/>
            <person name="Oberbeckmann S."/>
            <person name="Bunk B."/>
            <person name="Jeske O."/>
            <person name="Meyerdierks A."/>
            <person name="Storesund J.E."/>
            <person name="Kallscheuer N."/>
            <person name="Luecker S."/>
            <person name="Lage O.M."/>
            <person name="Pohl T."/>
            <person name="Merkel B.J."/>
            <person name="Hornburger P."/>
            <person name="Mueller R.-W."/>
            <person name="Bruemmer F."/>
            <person name="Labrenz M."/>
            <person name="Spormann A.M."/>
            <person name="Op den Camp H."/>
            <person name="Overmann J."/>
            <person name="Amann R."/>
            <person name="Jetten M.S.M."/>
            <person name="Mascher T."/>
            <person name="Medema M.H."/>
            <person name="Devos D.P."/>
            <person name="Kaster A.-K."/>
            <person name="Ovreas L."/>
            <person name="Rohde M."/>
            <person name="Galperin M.Y."/>
            <person name="Jogler C."/>
        </authorList>
    </citation>
    <scope>NUCLEOTIDE SEQUENCE [LARGE SCALE GENOMIC DNA]</scope>
    <source>
        <strain evidence="6 7">OJF2</strain>
    </source>
</reference>
<feature type="active site" description="Nucleophile" evidence="3">
    <location>
        <position position="120"/>
    </location>
</feature>
<protein>
    <submittedName>
        <fullName evidence="6">Unsaturated chondroitin disaccharide hydrolase</fullName>
        <ecNumber evidence="6">3.2.1.180</ecNumber>
    </submittedName>
</protein>
<name>A0A5B9W2E1_9BACT</name>
<dbReference type="PANTHER" id="PTHR36845:SF1">
    <property type="entry name" value="HYDROLASE, PUTATIVE (AFU_ORTHOLOGUE AFUA_7G05090)-RELATED"/>
    <property type="match status" value="1"/>
</dbReference>
<dbReference type="InterPro" id="IPR008928">
    <property type="entry name" value="6-hairpin_glycosidase_sf"/>
</dbReference>
<dbReference type="GO" id="GO:0000272">
    <property type="term" value="P:polysaccharide catabolic process"/>
    <property type="evidence" value="ECO:0007669"/>
    <property type="project" value="TreeGrafter"/>
</dbReference>
<evidence type="ECO:0000256" key="5">
    <source>
        <dbReference type="SAM" id="MobiDB-lite"/>
    </source>
</evidence>
<dbReference type="AlphaFoldDB" id="A0A5B9W2E1"/>
<dbReference type="Gene3D" id="1.50.10.10">
    <property type="match status" value="1"/>
</dbReference>
<comment type="similarity">
    <text evidence="2">Belongs to the glycosyl hydrolase 88 family.</text>
</comment>
<evidence type="ECO:0000256" key="3">
    <source>
        <dbReference type="PIRSR" id="PIRSR610905-1"/>
    </source>
</evidence>
<dbReference type="InterPro" id="IPR010905">
    <property type="entry name" value="Glyco_hydro_88"/>
</dbReference>
<dbReference type="PANTHER" id="PTHR36845">
    <property type="entry name" value="HYDROLASE, PUTATIVE (AFU_ORTHOLOGUE AFUA_7G05090)-RELATED"/>
    <property type="match status" value="1"/>
</dbReference>
<feature type="compositionally biased region" description="Polar residues" evidence="5">
    <location>
        <begin position="12"/>
        <end position="25"/>
    </location>
</feature>
<proteinExistence type="inferred from homology"/>
<dbReference type="InterPro" id="IPR012341">
    <property type="entry name" value="6hp_glycosidase-like_sf"/>
</dbReference>
<evidence type="ECO:0000256" key="1">
    <source>
        <dbReference type="ARBA" id="ARBA00022801"/>
    </source>
</evidence>
<dbReference type="Pfam" id="PF07470">
    <property type="entry name" value="Glyco_hydro_88"/>
    <property type="match status" value="1"/>
</dbReference>
<feature type="binding site" evidence="4">
    <location>
        <position position="235"/>
    </location>
    <ligand>
        <name>substrate</name>
    </ligand>
</feature>